<dbReference type="PIRSF" id="PIRSF015617">
    <property type="entry name" value="Adensltrnsf_CobA"/>
    <property type="match status" value="1"/>
</dbReference>
<organism evidence="1 2">
    <name type="scientific">Lachnoclostridium phocaeense</name>
    <dbReference type="NCBI Taxonomy" id="1871021"/>
    <lineage>
        <taxon>Bacteria</taxon>
        <taxon>Bacillati</taxon>
        <taxon>Bacillota</taxon>
        <taxon>Clostridia</taxon>
        <taxon>Lachnospirales</taxon>
        <taxon>Lachnospiraceae</taxon>
    </lineage>
</organism>
<sequence>MKGTGLIHIYYGDGKGKTTAAMGQAIRAAGSGLKVLVFQFMKNNTSNERKILEQIPNVTCLPGKRHVKFYNQMNREEKAEYRHYNTKALDEIAKFCINFDVLILDEAVCAADLGLLSEEKLIHFLQHKPRGLEVVMTGHHVSDELMQMANYATEMRKVKHPYDEGRSAREGIEF</sequence>
<dbReference type="SUPFAM" id="SSF52540">
    <property type="entry name" value="P-loop containing nucleoside triphosphate hydrolases"/>
    <property type="match status" value="1"/>
</dbReference>
<dbReference type="GO" id="GO:0009236">
    <property type="term" value="P:cobalamin biosynthetic process"/>
    <property type="evidence" value="ECO:0007669"/>
    <property type="project" value="InterPro"/>
</dbReference>
<evidence type="ECO:0000313" key="2">
    <source>
        <dbReference type="Proteomes" id="UP000769156"/>
    </source>
</evidence>
<proteinExistence type="predicted"/>
<dbReference type="GO" id="GO:0005524">
    <property type="term" value="F:ATP binding"/>
    <property type="evidence" value="ECO:0007669"/>
    <property type="project" value="InterPro"/>
</dbReference>
<reference evidence="1" key="1">
    <citation type="journal article" date="2021" name="PeerJ">
        <title>Extensive microbial diversity within the chicken gut microbiome revealed by metagenomics and culture.</title>
        <authorList>
            <person name="Gilroy R."/>
            <person name="Ravi A."/>
            <person name="Getino M."/>
            <person name="Pursley I."/>
            <person name="Horton D.L."/>
            <person name="Alikhan N.F."/>
            <person name="Baker D."/>
            <person name="Gharbi K."/>
            <person name="Hall N."/>
            <person name="Watson M."/>
            <person name="Adriaenssens E.M."/>
            <person name="Foster-Nyarko E."/>
            <person name="Jarju S."/>
            <person name="Secka A."/>
            <person name="Antonio M."/>
            <person name="Oren A."/>
            <person name="Chaudhuri R.R."/>
            <person name="La Ragione R."/>
            <person name="Hildebrand F."/>
            <person name="Pallen M.J."/>
        </authorList>
    </citation>
    <scope>NUCLEOTIDE SEQUENCE</scope>
    <source>
        <strain evidence="1">ChiSjej5B23-16112</strain>
    </source>
</reference>
<dbReference type="PANTHER" id="PTHR46638">
    <property type="entry name" value="CORRINOID ADENOSYLTRANSFERASE"/>
    <property type="match status" value="1"/>
</dbReference>
<evidence type="ECO:0000313" key="1">
    <source>
        <dbReference type="EMBL" id="HJF93208.1"/>
    </source>
</evidence>
<dbReference type="InterPro" id="IPR027417">
    <property type="entry name" value="P-loop_NTPase"/>
</dbReference>
<protein>
    <submittedName>
        <fullName evidence="1">Cob(I)yrinic acid a,c-diamide adenosyltransferase</fullName>
    </submittedName>
</protein>
<dbReference type="GO" id="GO:0008817">
    <property type="term" value="F:corrinoid adenosyltransferase activity"/>
    <property type="evidence" value="ECO:0007669"/>
    <property type="project" value="InterPro"/>
</dbReference>
<accession>A0A921HYU1</accession>
<name>A0A921HYU1_9FIRM</name>
<dbReference type="InterPro" id="IPR003724">
    <property type="entry name" value="CblAdoTrfase_CobA"/>
</dbReference>
<reference evidence="1" key="2">
    <citation type="submission" date="2021-09" db="EMBL/GenBank/DDBJ databases">
        <authorList>
            <person name="Gilroy R."/>
        </authorList>
    </citation>
    <scope>NUCLEOTIDE SEQUENCE</scope>
    <source>
        <strain evidence="1">ChiSjej5B23-16112</strain>
    </source>
</reference>
<dbReference type="PANTHER" id="PTHR46638:SF1">
    <property type="entry name" value="CORRINOID ADENOSYLTRANSFERASE"/>
    <property type="match status" value="1"/>
</dbReference>
<dbReference type="Pfam" id="PF02572">
    <property type="entry name" value="CobA_CobO_BtuR"/>
    <property type="match status" value="1"/>
</dbReference>
<dbReference type="OrthoDB" id="9810309at2"/>
<gene>
    <name evidence="1" type="ORF">K8V82_00245</name>
</gene>
<dbReference type="Gene3D" id="3.40.50.300">
    <property type="entry name" value="P-loop containing nucleotide triphosphate hydrolases"/>
    <property type="match status" value="1"/>
</dbReference>
<dbReference type="Proteomes" id="UP000769156">
    <property type="component" value="Unassembled WGS sequence"/>
</dbReference>
<dbReference type="EMBL" id="DYVY01000008">
    <property type="protein sequence ID" value="HJF93208.1"/>
    <property type="molecule type" value="Genomic_DNA"/>
</dbReference>
<comment type="caution">
    <text evidence="1">The sequence shown here is derived from an EMBL/GenBank/DDBJ whole genome shotgun (WGS) entry which is preliminary data.</text>
</comment>
<dbReference type="RefSeq" id="WP_076776188.1">
    <property type="nucleotide sequence ID" value="NZ_CALKQL010000011.1"/>
</dbReference>
<dbReference type="AlphaFoldDB" id="A0A921HYU1"/>